<proteinExistence type="predicted"/>
<feature type="coiled-coil region" evidence="5">
    <location>
        <begin position="205"/>
        <end position="239"/>
    </location>
</feature>
<dbReference type="AlphaFoldDB" id="A0A8D2DTL1"/>
<accession>A0A8D2DTL1</accession>
<evidence type="ECO:0008006" key="11">
    <source>
        <dbReference type="Google" id="ProtNLM"/>
    </source>
</evidence>
<keyword evidence="5" id="KW-0175">Coiled coil</keyword>
<dbReference type="Gene3D" id="3.30.40.10">
    <property type="entry name" value="Zinc/RING finger domain, C3HC4 (zinc finger)"/>
    <property type="match status" value="1"/>
</dbReference>
<sequence>MDSHTFQEFQSELTCSICMNYFLDPVTIDCGHSFCRPCLWLCWDEAQSPRCCPECREIIDKAVFSTNIVLKKLASLARQATPRSDSSSGEQLCTAHREAQGTFCDAHKSLLCASCSDSPEQAVHSPSPVTWEAEECREKLLRKMDSLWKMTQEMQGNLNEEVSKSPSFLEYVTLRKSMIQGQYQMMHQFLFEEEQFQLVTLGRQAEEILQELRDSKIRMAQHREKLKEMYRELTEMCHKPDMELLQVSREGPSSETELVQGQKPHPVNPELSSLHITGILDMLNHFRGKSESSGRWANRYMSLSEEVRNMIFGDDGATEDPQSVESYAAWGVEAFTSGRHYWEVDVAKASNWVLGVCKDSMTSGNYEGERAFLLFSLKKNNHCSLSTNSPPVTHFVQRPQGRVGVFLDYDNATMSFYDVCRGSLICTFFSSPFTSPLKPFLCLSSP</sequence>
<dbReference type="GO" id="GO:0008270">
    <property type="term" value="F:zinc ion binding"/>
    <property type="evidence" value="ECO:0007669"/>
    <property type="project" value="UniProtKB-KW"/>
</dbReference>
<dbReference type="SMART" id="SM00184">
    <property type="entry name" value="RING"/>
    <property type="match status" value="1"/>
</dbReference>
<dbReference type="InterPro" id="IPR003879">
    <property type="entry name" value="Butyrophylin_SPRY"/>
</dbReference>
<dbReference type="SMART" id="SM00449">
    <property type="entry name" value="SPRY"/>
    <property type="match status" value="1"/>
</dbReference>
<dbReference type="InterPro" id="IPR001870">
    <property type="entry name" value="B30.2/SPRY"/>
</dbReference>
<dbReference type="Gene3D" id="2.60.120.920">
    <property type="match status" value="1"/>
</dbReference>
<evidence type="ECO:0000256" key="3">
    <source>
        <dbReference type="ARBA" id="ARBA00022833"/>
    </source>
</evidence>
<dbReference type="SUPFAM" id="SSF57845">
    <property type="entry name" value="B-box zinc-binding domain"/>
    <property type="match status" value="1"/>
</dbReference>
<feature type="domain" description="B box-type" evidence="7">
    <location>
        <begin position="88"/>
        <end position="129"/>
    </location>
</feature>
<dbReference type="SUPFAM" id="SSF49899">
    <property type="entry name" value="Concanavalin A-like lectins/glucanases"/>
    <property type="match status" value="1"/>
</dbReference>
<dbReference type="PANTHER" id="PTHR24103">
    <property type="entry name" value="E3 UBIQUITIN-PROTEIN LIGASE TRIM"/>
    <property type="match status" value="1"/>
</dbReference>
<keyword evidence="2 4" id="KW-0863">Zinc-finger</keyword>
<keyword evidence="1" id="KW-0479">Metal-binding</keyword>
<dbReference type="GeneTree" id="ENSGT00940000162409"/>
<evidence type="ECO:0000256" key="1">
    <source>
        <dbReference type="ARBA" id="ARBA00022723"/>
    </source>
</evidence>
<name>A0A8D2DTL1_SCIVU</name>
<dbReference type="InterPro" id="IPR000315">
    <property type="entry name" value="Znf_B-box"/>
</dbReference>
<keyword evidence="3" id="KW-0862">Zinc</keyword>
<dbReference type="Pfam" id="PF00622">
    <property type="entry name" value="SPRY"/>
    <property type="match status" value="1"/>
</dbReference>
<dbReference type="SUPFAM" id="SSF57850">
    <property type="entry name" value="RING/U-box"/>
    <property type="match status" value="1"/>
</dbReference>
<evidence type="ECO:0000256" key="5">
    <source>
        <dbReference type="SAM" id="Coils"/>
    </source>
</evidence>
<dbReference type="PROSITE" id="PS00518">
    <property type="entry name" value="ZF_RING_1"/>
    <property type="match status" value="1"/>
</dbReference>
<keyword evidence="10" id="KW-1185">Reference proteome</keyword>
<dbReference type="Proteomes" id="UP000694564">
    <property type="component" value="Chromosome 11"/>
</dbReference>
<dbReference type="InterPro" id="IPR043136">
    <property type="entry name" value="B30.2/SPRY_sf"/>
</dbReference>
<dbReference type="PROSITE" id="PS50188">
    <property type="entry name" value="B302_SPRY"/>
    <property type="match status" value="1"/>
</dbReference>
<evidence type="ECO:0000313" key="10">
    <source>
        <dbReference type="Proteomes" id="UP000694564"/>
    </source>
</evidence>
<evidence type="ECO:0000259" key="8">
    <source>
        <dbReference type="PROSITE" id="PS50188"/>
    </source>
</evidence>
<evidence type="ECO:0000259" key="7">
    <source>
        <dbReference type="PROSITE" id="PS50119"/>
    </source>
</evidence>
<dbReference type="Pfam" id="PF15227">
    <property type="entry name" value="zf-C3HC4_4"/>
    <property type="match status" value="1"/>
</dbReference>
<reference evidence="9" key="2">
    <citation type="submission" date="2025-09" db="UniProtKB">
        <authorList>
            <consortium name="Ensembl"/>
        </authorList>
    </citation>
    <scope>IDENTIFICATION</scope>
</reference>
<dbReference type="OrthoDB" id="9521923at2759"/>
<evidence type="ECO:0000313" key="9">
    <source>
        <dbReference type="Ensembl" id="ENSSVLP00005029575.1"/>
    </source>
</evidence>
<reference evidence="9" key="1">
    <citation type="submission" date="2025-08" db="UniProtKB">
        <authorList>
            <consortium name="Ensembl"/>
        </authorList>
    </citation>
    <scope>IDENTIFICATION</scope>
</reference>
<feature type="domain" description="B30.2/SPRY" evidence="8">
    <location>
        <begin position="270"/>
        <end position="446"/>
    </location>
</feature>
<dbReference type="PROSITE" id="PS50119">
    <property type="entry name" value="ZF_BBOX"/>
    <property type="match status" value="1"/>
</dbReference>
<protein>
    <recommendedName>
        <fullName evidence="11">Tripartite motif-containing protein 64-like</fullName>
    </recommendedName>
</protein>
<dbReference type="PRINTS" id="PR01407">
    <property type="entry name" value="BUTYPHLNCDUF"/>
</dbReference>
<evidence type="ECO:0000256" key="4">
    <source>
        <dbReference type="PROSITE-ProRule" id="PRU00024"/>
    </source>
</evidence>
<evidence type="ECO:0000259" key="6">
    <source>
        <dbReference type="PROSITE" id="PS50089"/>
    </source>
</evidence>
<feature type="domain" description="RING-type" evidence="6">
    <location>
        <begin position="15"/>
        <end position="56"/>
    </location>
</feature>
<evidence type="ECO:0000256" key="2">
    <source>
        <dbReference type="ARBA" id="ARBA00022771"/>
    </source>
</evidence>
<dbReference type="Ensembl" id="ENSSVLT00005032846.1">
    <property type="protein sequence ID" value="ENSSVLP00005029575.1"/>
    <property type="gene ID" value="ENSSVLG00005023329.1"/>
</dbReference>
<dbReference type="InterPro" id="IPR050143">
    <property type="entry name" value="TRIM/RBCC"/>
</dbReference>
<dbReference type="InterPro" id="IPR001841">
    <property type="entry name" value="Znf_RING"/>
</dbReference>
<dbReference type="InterPro" id="IPR017907">
    <property type="entry name" value="Znf_RING_CS"/>
</dbReference>
<dbReference type="Gene3D" id="3.30.160.60">
    <property type="entry name" value="Classic Zinc Finger"/>
    <property type="match status" value="1"/>
</dbReference>
<dbReference type="PROSITE" id="PS50089">
    <property type="entry name" value="ZF_RING_2"/>
    <property type="match status" value="1"/>
</dbReference>
<dbReference type="InterPro" id="IPR013083">
    <property type="entry name" value="Znf_RING/FYVE/PHD"/>
</dbReference>
<dbReference type="InterPro" id="IPR013320">
    <property type="entry name" value="ConA-like_dom_sf"/>
</dbReference>
<dbReference type="InterPro" id="IPR003877">
    <property type="entry name" value="SPRY_dom"/>
</dbReference>
<organism evidence="9 10">
    <name type="scientific">Sciurus vulgaris</name>
    <name type="common">Eurasian red squirrel</name>
    <dbReference type="NCBI Taxonomy" id="55149"/>
    <lineage>
        <taxon>Eukaryota</taxon>
        <taxon>Metazoa</taxon>
        <taxon>Chordata</taxon>
        <taxon>Craniata</taxon>
        <taxon>Vertebrata</taxon>
        <taxon>Euteleostomi</taxon>
        <taxon>Mammalia</taxon>
        <taxon>Eutheria</taxon>
        <taxon>Euarchontoglires</taxon>
        <taxon>Glires</taxon>
        <taxon>Rodentia</taxon>
        <taxon>Sciuromorpha</taxon>
        <taxon>Sciuridae</taxon>
        <taxon>Sciurinae</taxon>
        <taxon>Sciurini</taxon>
        <taxon>Sciurus</taxon>
    </lineage>
</organism>